<gene>
    <name evidence="3" type="ORF">H8B15_00780</name>
</gene>
<feature type="domain" description="Glycosyl transferase family 1" evidence="1">
    <location>
        <begin position="190"/>
        <end position="364"/>
    </location>
</feature>
<dbReference type="PANTHER" id="PTHR45947">
    <property type="entry name" value="SULFOQUINOVOSYL TRANSFERASE SQD2"/>
    <property type="match status" value="1"/>
</dbReference>
<name>A0ABR7MFQ6_9BACT</name>
<evidence type="ECO:0000313" key="3">
    <source>
        <dbReference type="EMBL" id="MBC6609433.1"/>
    </source>
</evidence>
<dbReference type="Gene3D" id="3.40.50.2000">
    <property type="entry name" value="Glycogen Phosphorylase B"/>
    <property type="match status" value="2"/>
</dbReference>
<dbReference type="InterPro" id="IPR050194">
    <property type="entry name" value="Glycosyltransferase_grp1"/>
</dbReference>
<reference evidence="3 4" key="1">
    <citation type="submission" date="2020-08" db="EMBL/GenBank/DDBJ databases">
        <title>Hymenobacter sp.</title>
        <authorList>
            <person name="Kim M.K."/>
        </authorList>
    </citation>
    <scope>NUCLEOTIDE SEQUENCE [LARGE SCALE GENOMIC DNA]</scope>
    <source>
        <strain evidence="3 4">BT507</strain>
    </source>
</reference>
<dbReference type="Pfam" id="PF13439">
    <property type="entry name" value="Glyco_transf_4"/>
    <property type="match status" value="1"/>
</dbReference>
<protein>
    <submittedName>
        <fullName evidence="3">Glycosyltransferase family 4 protein</fullName>
    </submittedName>
</protein>
<proteinExistence type="predicted"/>
<evidence type="ECO:0000259" key="1">
    <source>
        <dbReference type="Pfam" id="PF00534"/>
    </source>
</evidence>
<comment type="caution">
    <text evidence="3">The sequence shown here is derived from an EMBL/GenBank/DDBJ whole genome shotgun (WGS) entry which is preliminary data.</text>
</comment>
<feature type="domain" description="Glycosyltransferase subfamily 4-like N-terminal" evidence="2">
    <location>
        <begin position="24"/>
        <end position="180"/>
    </location>
</feature>
<organism evidence="3 4">
    <name type="scientific">Hymenobacter citatus</name>
    <dbReference type="NCBI Taxonomy" id="2763506"/>
    <lineage>
        <taxon>Bacteria</taxon>
        <taxon>Pseudomonadati</taxon>
        <taxon>Bacteroidota</taxon>
        <taxon>Cytophagia</taxon>
        <taxon>Cytophagales</taxon>
        <taxon>Hymenobacteraceae</taxon>
        <taxon>Hymenobacter</taxon>
    </lineage>
</organism>
<dbReference type="Pfam" id="PF00534">
    <property type="entry name" value="Glycos_transf_1"/>
    <property type="match status" value="1"/>
</dbReference>
<dbReference type="RefSeq" id="WP_187317748.1">
    <property type="nucleotide sequence ID" value="NZ_JACSCY010000001.1"/>
</dbReference>
<dbReference type="PANTHER" id="PTHR45947:SF3">
    <property type="entry name" value="SULFOQUINOVOSYL TRANSFERASE SQD2"/>
    <property type="match status" value="1"/>
</dbReference>
<keyword evidence="4" id="KW-1185">Reference proteome</keyword>
<dbReference type="EMBL" id="JACSCY010000001">
    <property type="protein sequence ID" value="MBC6609433.1"/>
    <property type="molecule type" value="Genomic_DNA"/>
</dbReference>
<dbReference type="InterPro" id="IPR028098">
    <property type="entry name" value="Glyco_trans_4-like_N"/>
</dbReference>
<accession>A0ABR7MFQ6</accession>
<dbReference type="CDD" id="cd03801">
    <property type="entry name" value="GT4_PimA-like"/>
    <property type="match status" value="1"/>
</dbReference>
<dbReference type="InterPro" id="IPR001296">
    <property type="entry name" value="Glyco_trans_1"/>
</dbReference>
<dbReference type="Proteomes" id="UP000622017">
    <property type="component" value="Unassembled WGS sequence"/>
</dbReference>
<dbReference type="SUPFAM" id="SSF53756">
    <property type="entry name" value="UDP-Glycosyltransferase/glycogen phosphorylase"/>
    <property type="match status" value="1"/>
</dbReference>
<evidence type="ECO:0000259" key="2">
    <source>
        <dbReference type="Pfam" id="PF13439"/>
    </source>
</evidence>
<sequence>MSAAGLANAPTPVPLAILCLSASWGGLEINTVKLAGWLLERGWPVQLIASVGTPLAAQAQQQRIPVCFLSNPLRAVDVPAAWRLRTALRRHGARVLIVTQNQDLPLAVLCKRWLAPHVRLVYQQHMQLGLSKRDLIHTWRYRALDAWLTPLPGLAQQVGEKTHMDMRRVHVVPLGIELDRFLHPGLTSQQAREELQLPATGQLLGLIGRFDEGKGQQFVVDAFHHLRQQFPNQELHLVLVGEATRNQEAASHYRVAVIEQIAALGLTSCVHLRAFTDQPQVVYRALDVFLVASVNETYGMVTIEAMAAGLPIVAAATGGTREILTEQETGLLYPLGDTAAWTIAVGWCLQQPEEAQEMGKRAQHEAVRTYAYQRQCELTEAALHHLL</sequence>
<evidence type="ECO:0000313" key="4">
    <source>
        <dbReference type="Proteomes" id="UP000622017"/>
    </source>
</evidence>